<evidence type="ECO:0000313" key="3">
    <source>
        <dbReference type="Proteomes" id="UP000225706"/>
    </source>
</evidence>
<evidence type="ECO:0000313" key="2">
    <source>
        <dbReference type="EMBL" id="PFX14629.1"/>
    </source>
</evidence>
<feature type="compositionally biased region" description="Acidic residues" evidence="1">
    <location>
        <begin position="192"/>
        <end position="236"/>
    </location>
</feature>
<dbReference type="InterPro" id="IPR032675">
    <property type="entry name" value="LRR_dom_sf"/>
</dbReference>
<dbReference type="InterPro" id="IPR027417">
    <property type="entry name" value="P-loop_NTPase"/>
</dbReference>
<gene>
    <name evidence="2" type="primary">Nlrc5</name>
    <name evidence="2" type="ORF">AWC38_SpisGene21203</name>
</gene>
<dbReference type="AlphaFoldDB" id="A0A2B4RCW1"/>
<organism evidence="2 3">
    <name type="scientific">Stylophora pistillata</name>
    <name type="common">Smooth cauliflower coral</name>
    <dbReference type="NCBI Taxonomy" id="50429"/>
    <lineage>
        <taxon>Eukaryota</taxon>
        <taxon>Metazoa</taxon>
        <taxon>Cnidaria</taxon>
        <taxon>Anthozoa</taxon>
        <taxon>Hexacorallia</taxon>
        <taxon>Scleractinia</taxon>
        <taxon>Astrocoeniina</taxon>
        <taxon>Pocilloporidae</taxon>
        <taxon>Stylophora</taxon>
    </lineage>
</organism>
<accession>A0A2B4RCW1</accession>
<dbReference type="SUPFAM" id="SSF52047">
    <property type="entry name" value="RNI-like"/>
    <property type="match status" value="1"/>
</dbReference>
<protein>
    <submittedName>
        <fullName evidence="2">Protein NLRC5</fullName>
    </submittedName>
</protein>
<sequence length="425" mass="47832">MFSYSTYFYKVERGSHQADKDKISIRGKWEEEEEEAFEGQLIESAINGINFTDNLYSLILININIAAKCAAFISESLPHSPNSRELDLSFNPLHSNGVSHLAENLHHVPQLTELVLWDVQMGEKECTVIAASLKYLNKLEELNIHDNALGHGIIELAKSLNNVPNLTNLGLKNTNMGEDEASALALALKNEPDDEDEDDEDNDDVDGDEQKEEDNDDEDDDCDKNYDDDDDDDDDEQDLFAAARDMKMEWLVVKGVCDFARGSRSTNHSWKTFACVMAASVVSNMLSNSLVFGDWPHYGDFLQSEMNPTEVERSAAKRIKIEDHRKPDGITKETLEDCSEVFGSDEHYPNRRRILVYGRPGIVKSTFTQKLAVDWADGKKEILRKFVLALLIKLRDVCDIPDLCTMLKTAELLSADGPMSVDVSQ</sequence>
<comment type="caution">
    <text evidence="2">The sequence shown here is derived from an EMBL/GenBank/DDBJ whole genome shotgun (WGS) entry which is preliminary data.</text>
</comment>
<proteinExistence type="predicted"/>
<dbReference type="OrthoDB" id="120976at2759"/>
<dbReference type="Gene3D" id="3.40.50.300">
    <property type="entry name" value="P-loop containing nucleotide triphosphate hydrolases"/>
    <property type="match status" value="1"/>
</dbReference>
<feature type="region of interest" description="Disordered" evidence="1">
    <location>
        <begin position="190"/>
        <end position="236"/>
    </location>
</feature>
<dbReference type="Gene3D" id="3.80.10.10">
    <property type="entry name" value="Ribonuclease Inhibitor"/>
    <property type="match status" value="1"/>
</dbReference>
<dbReference type="PANTHER" id="PTHR46312">
    <property type="entry name" value="NACHT DOMAIN-CONTAINING PROTEIN"/>
    <property type="match status" value="1"/>
</dbReference>
<dbReference type="Proteomes" id="UP000225706">
    <property type="component" value="Unassembled WGS sequence"/>
</dbReference>
<keyword evidence="3" id="KW-1185">Reference proteome</keyword>
<dbReference type="STRING" id="50429.A0A2B4RCW1"/>
<dbReference type="EMBL" id="LSMT01000753">
    <property type="protein sequence ID" value="PFX14629.1"/>
    <property type="molecule type" value="Genomic_DNA"/>
</dbReference>
<name>A0A2B4RCW1_STYPI</name>
<reference evidence="3" key="1">
    <citation type="journal article" date="2017" name="bioRxiv">
        <title>Comparative analysis of the genomes of Stylophora pistillata and Acropora digitifera provides evidence for extensive differences between species of corals.</title>
        <authorList>
            <person name="Voolstra C.R."/>
            <person name="Li Y."/>
            <person name="Liew Y.J."/>
            <person name="Baumgarten S."/>
            <person name="Zoccola D."/>
            <person name="Flot J.-F."/>
            <person name="Tambutte S."/>
            <person name="Allemand D."/>
            <person name="Aranda M."/>
        </authorList>
    </citation>
    <scope>NUCLEOTIDE SEQUENCE [LARGE SCALE GENOMIC DNA]</scope>
</reference>
<evidence type="ECO:0000256" key="1">
    <source>
        <dbReference type="SAM" id="MobiDB-lite"/>
    </source>
</evidence>
<dbReference type="PANTHER" id="PTHR46312:SF2">
    <property type="entry name" value="NUCLEOTIDE-BINDING OLIGOMERIZATION DOMAIN-CONTAINING PROTEIN 2-LIKE"/>
    <property type="match status" value="1"/>
</dbReference>